<feature type="transmembrane region" description="Helical" evidence="1">
    <location>
        <begin position="28"/>
        <end position="52"/>
    </location>
</feature>
<comment type="caution">
    <text evidence="2">The sequence shown here is derived from an EMBL/GenBank/DDBJ whole genome shotgun (WGS) entry which is preliminary data.</text>
</comment>
<proteinExistence type="predicted"/>
<gene>
    <name evidence="2" type="ORF">CO179_01005</name>
</gene>
<dbReference type="InterPro" id="IPR043993">
    <property type="entry name" value="T4SS_pilin"/>
</dbReference>
<evidence type="ECO:0000313" key="2">
    <source>
        <dbReference type="EMBL" id="PJA40933.1"/>
    </source>
</evidence>
<dbReference type="Proteomes" id="UP000231195">
    <property type="component" value="Unassembled WGS sequence"/>
</dbReference>
<dbReference type="EMBL" id="PFWZ01000047">
    <property type="protein sequence ID" value="PJA40933.1"/>
    <property type="molecule type" value="Genomic_DNA"/>
</dbReference>
<name>A0A2M7X451_UNCKA</name>
<dbReference type="AlphaFoldDB" id="A0A2M7X451"/>
<sequence>MPSPFPTIRVPTPEVGAQGSFGELLNSFITWAIAIGAIITLLFILMGGFNYVTAQDDATKAEGARKTITNGVIGLIIIASAFIIWQLVVSILGLDTIFGGNAGPTPTPAIACGGYSAGTCPVSTCAVAGGNCISCASLPSDTQCNNFSAYCSWDALAGNCNHK</sequence>
<protein>
    <submittedName>
        <fullName evidence="2">Uncharacterized protein</fullName>
    </submittedName>
</protein>
<dbReference type="Pfam" id="PF18895">
    <property type="entry name" value="T4SS_pilin"/>
    <property type="match status" value="1"/>
</dbReference>
<evidence type="ECO:0000256" key="1">
    <source>
        <dbReference type="SAM" id="Phobius"/>
    </source>
</evidence>
<accession>A0A2M7X451</accession>
<keyword evidence="1" id="KW-1133">Transmembrane helix</keyword>
<organism evidence="2 3">
    <name type="scientific">candidate division WWE3 bacterium CG_4_9_14_3_um_filter_39_7</name>
    <dbReference type="NCBI Taxonomy" id="1975080"/>
    <lineage>
        <taxon>Bacteria</taxon>
        <taxon>Katanobacteria</taxon>
    </lineage>
</organism>
<keyword evidence="1" id="KW-0812">Transmembrane</keyword>
<keyword evidence="1" id="KW-0472">Membrane</keyword>
<reference evidence="3" key="1">
    <citation type="submission" date="2017-09" db="EMBL/GenBank/DDBJ databases">
        <title>Depth-based differentiation of microbial function through sediment-hosted aquifers and enrichment of novel symbionts in the deep terrestrial subsurface.</title>
        <authorList>
            <person name="Probst A.J."/>
            <person name="Ladd B."/>
            <person name="Jarett J.K."/>
            <person name="Geller-Mcgrath D.E."/>
            <person name="Sieber C.M.K."/>
            <person name="Emerson J.B."/>
            <person name="Anantharaman K."/>
            <person name="Thomas B.C."/>
            <person name="Malmstrom R."/>
            <person name="Stieglmeier M."/>
            <person name="Klingl A."/>
            <person name="Woyke T."/>
            <person name="Ryan C.M."/>
            <person name="Banfield J.F."/>
        </authorList>
    </citation>
    <scope>NUCLEOTIDE SEQUENCE [LARGE SCALE GENOMIC DNA]</scope>
</reference>
<feature type="transmembrane region" description="Helical" evidence="1">
    <location>
        <begin position="72"/>
        <end position="94"/>
    </location>
</feature>
<evidence type="ECO:0000313" key="3">
    <source>
        <dbReference type="Proteomes" id="UP000231195"/>
    </source>
</evidence>